<evidence type="ECO:0000313" key="1">
    <source>
        <dbReference type="EMBL" id="SCB92522.1"/>
    </source>
</evidence>
<dbReference type="Proteomes" id="UP000199698">
    <property type="component" value="Unassembled WGS sequence"/>
</dbReference>
<dbReference type="RefSeq" id="WP_091121564.1">
    <property type="nucleotide sequence ID" value="NZ_FMBA01000010.1"/>
</dbReference>
<evidence type="ECO:0000313" key="2">
    <source>
        <dbReference type="Proteomes" id="UP000199698"/>
    </source>
</evidence>
<dbReference type="AlphaFoldDB" id="A0A1C4ACW4"/>
<organism evidence="1 2">
    <name type="scientific">Gilliamella intestini</name>
    <dbReference type="NCBI Taxonomy" id="1798183"/>
    <lineage>
        <taxon>Bacteria</taxon>
        <taxon>Pseudomonadati</taxon>
        <taxon>Pseudomonadota</taxon>
        <taxon>Gammaproteobacteria</taxon>
        <taxon>Orbales</taxon>
        <taxon>Orbaceae</taxon>
        <taxon>Gilliamella</taxon>
    </lineage>
</organism>
<accession>A0A1C4ACW4</accession>
<keyword evidence="2" id="KW-1185">Reference proteome</keyword>
<gene>
    <name evidence="1" type="ORF">GA0061080_101032</name>
</gene>
<dbReference type="EMBL" id="FMBA01000010">
    <property type="protein sequence ID" value="SCB92522.1"/>
    <property type="molecule type" value="Genomic_DNA"/>
</dbReference>
<sequence length="392" mass="44670">MHRCFKHKKNYFFNLLNKQIKRVFTRFSFILLKLSPKIVLLTLLLLPYSWNLQATISKNYQKSNRSDAILMTSPTISYARPVLFYGLYNDGYDGPPNIWSTEKGFLVQSTDPASYGLNFPTTGMDSLYFDLLIEGVDINTLKWEPVTHSGITATVKTVVAKEWWIPNEDRKLVTRVKLTGPKASDDQIQSNNPNPLTKPNLPQIFELVAKDIYGNEVVKYGFELKQWFVPRTKRRGCNSTFYYDIFPKQETWCRSLGRGKDHDLEYRIVKVKDLTNAVCKDYFHSCDQVGPSPGATPASPSNHYQRQIGAGLIAEWGSMQEYNNDAFNPVTYPYFLDSCSFDKIWASDTLSGTNFRYWISGNQGMMFTEDPPAPGQIESSPMDAVAVCVTPP</sequence>
<reference evidence="2" key="1">
    <citation type="submission" date="2016-08" db="EMBL/GenBank/DDBJ databases">
        <authorList>
            <person name="Varghese N."/>
            <person name="Submissions Spin"/>
        </authorList>
    </citation>
    <scope>NUCLEOTIDE SEQUENCE [LARGE SCALE GENOMIC DNA]</scope>
    <source>
        <strain evidence="2">R-53144</strain>
    </source>
</reference>
<proteinExistence type="predicted"/>
<protein>
    <submittedName>
        <fullName evidence="1">Uncharacterized protein</fullName>
    </submittedName>
</protein>
<name>A0A1C4ACW4_9GAMM</name>